<evidence type="ECO:0000313" key="2">
    <source>
        <dbReference type="Proteomes" id="UP000322981"/>
    </source>
</evidence>
<protein>
    <recommendedName>
        <fullName evidence="3">Lipoprotein</fullName>
    </recommendedName>
</protein>
<evidence type="ECO:0008006" key="3">
    <source>
        <dbReference type="Google" id="ProtNLM"/>
    </source>
</evidence>
<accession>A0A5M8FJ63</accession>
<dbReference type="OrthoDB" id="5771646at2"/>
<dbReference type="AlphaFoldDB" id="A0A5M8FJ63"/>
<dbReference type="EMBL" id="VWXX01000025">
    <property type="protein sequence ID" value="KAA6184010.1"/>
    <property type="molecule type" value="Genomic_DNA"/>
</dbReference>
<sequence length="98" mass="10398">MTPYRTLPPLLAALSLAACGSNPETERHYCTLKPGMTIDQLTACGCLLNNSSSVSQLPDSETDADVQRIIIVNYICPQGQQGLASVTVVNGIADAVYQ</sequence>
<dbReference type="RefSeq" id="WP_150093979.1">
    <property type="nucleotide sequence ID" value="NZ_JBFUOH010000035.1"/>
</dbReference>
<reference evidence="1 2" key="1">
    <citation type="submission" date="2019-09" db="EMBL/GenBank/DDBJ databases">
        <title>Whole-genome sequence of the purple sulfur bacterium Thiohalocapsa marina DSM 19078.</title>
        <authorList>
            <person name="Kyndt J.A."/>
            <person name="Meyer T.E."/>
        </authorList>
    </citation>
    <scope>NUCLEOTIDE SEQUENCE [LARGE SCALE GENOMIC DNA]</scope>
    <source>
        <strain evidence="1 2">DSM 19078</strain>
    </source>
</reference>
<dbReference type="Proteomes" id="UP000322981">
    <property type="component" value="Unassembled WGS sequence"/>
</dbReference>
<organism evidence="1 2">
    <name type="scientific">Thiohalocapsa marina</name>
    <dbReference type="NCBI Taxonomy" id="424902"/>
    <lineage>
        <taxon>Bacteria</taxon>
        <taxon>Pseudomonadati</taxon>
        <taxon>Pseudomonadota</taxon>
        <taxon>Gammaproteobacteria</taxon>
        <taxon>Chromatiales</taxon>
        <taxon>Chromatiaceae</taxon>
        <taxon>Thiohalocapsa</taxon>
    </lineage>
</organism>
<dbReference type="PROSITE" id="PS51257">
    <property type="entry name" value="PROKAR_LIPOPROTEIN"/>
    <property type="match status" value="1"/>
</dbReference>
<proteinExistence type="predicted"/>
<evidence type="ECO:0000313" key="1">
    <source>
        <dbReference type="EMBL" id="KAA6184010.1"/>
    </source>
</evidence>
<name>A0A5M8FJ63_9GAMM</name>
<gene>
    <name evidence="1" type="ORF">F2Q65_13720</name>
</gene>
<keyword evidence="2" id="KW-1185">Reference proteome</keyword>
<comment type="caution">
    <text evidence="1">The sequence shown here is derived from an EMBL/GenBank/DDBJ whole genome shotgun (WGS) entry which is preliminary data.</text>
</comment>